<dbReference type="WBParaSite" id="SSLN_0000554501-mRNA-1">
    <property type="protein sequence ID" value="SSLN_0000554501-mRNA-1"/>
    <property type="gene ID" value="SSLN_0000554501"/>
</dbReference>
<gene>
    <name evidence="1" type="ORF">SSLN_LOCUS5371</name>
</gene>
<accession>A0A183SMC3</accession>
<dbReference type="AlphaFoldDB" id="A0A183SMC3"/>
<name>A0A183SMC3_SCHSO</name>
<dbReference type="OrthoDB" id="425014at2759"/>
<evidence type="ECO:0000313" key="1">
    <source>
        <dbReference type="EMBL" id="VDL91756.1"/>
    </source>
</evidence>
<protein>
    <submittedName>
        <fullName evidence="3">Transposase</fullName>
    </submittedName>
</protein>
<reference evidence="1 2" key="2">
    <citation type="submission" date="2018-11" db="EMBL/GenBank/DDBJ databases">
        <authorList>
            <consortium name="Pathogen Informatics"/>
        </authorList>
    </citation>
    <scope>NUCLEOTIDE SEQUENCE [LARGE SCALE GENOMIC DNA]</scope>
    <source>
        <strain evidence="1 2">NST_G2</strain>
    </source>
</reference>
<evidence type="ECO:0000313" key="3">
    <source>
        <dbReference type="WBParaSite" id="SSLN_0000554501-mRNA-1"/>
    </source>
</evidence>
<dbReference type="EMBL" id="UYSU01033222">
    <property type="protein sequence ID" value="VDL91756.1"/>
    <property type="molecule type" value="Genomic_DNA"/>
</dbReference>
<sequence>MGWKTSPFLEAQCHKTKIDDKVDHRISKASQAFDWLQVSLRNLHDLKLKIKLKIYNAVVFTMPLDGAEALIVYSNQTRKANHFNLSCLRRMLKLRWQDRIPDTDFLRWTGFLGTCAMLG</sequence>
<evidence type="ECO:0000313" key="2">
    <source>
        <dbReference type="Proteomes" id="UP000275846"/>
    </source>
</evidence>
<reference evidence="3" key="1">
    <citation type="submission" date="2016-06" db="UniProtKB">
        <authorList>
            <consortium name="WormBaseParasite"/>
        </authorList>
    </citation>
    <scope>IDENTIFICATION</scope>
</reference>
<dbReference type="PANTHER" id="PTHR47027:SF26">
    <property type="entry name" value="REVERSE TRANSCRIPTASE DOMAIN-CONTAINING PROTEIN"/>
    <property type="match status" value="1"/>
</dbReference>
<proteinExistence type="predicted"/>
<organism evidence="3">
    <name type="scientific">Schistocephalus solidus</name>
    <name type="common">Tapeworm</name>
    <dbReference type="NCBI Taxonomy" id="70667"/>
    <lineage>
        <taxon>Eukaryota</taxon>
        <taxon>Metazoa</taxon>
        <taxon>Spiralia</taxon>
        <taxon>Lophotrochozoa</taxon>
        <taxon>Platyhelminthes</taxon>
        <taxon>Cestoda</taxon>
        <taxon>Eucestoda</taxon>
        <taxon>Diphyllobothriidea</taxon>
        <taxon>Diphyllobothriidae</taxon>
        <taxon>Schistocephalus</taxon>
    </lineage>
</organism>
<dbReference type="Proteomes" id="UP000275846">
    <property type="component" value="Unassembled WGS sequence"/>
</dbReference>
<keyword evidence="2" id="KW-1185">Reference proteome</keyword>
<dbReference type="PANTHER" id="PTHR47027">
    <property type="entry name" value="REVERSE TRANSCRIPTASE DOMAIN-CONTAINING PROTEIN"/>
    <property type="match status" value="1"/>
</dbReference>